<dbReference type="Gene3D" id="3.60.40.10">
    <property type="entry name" value="PPM-type phosphatase domain"/>
    <property type="match status" value="1"/>
</dbReference>
<protein>
    <submittedName>
        <fullName evidence="3">Protein phosphatase 2C</fullName>
    </submittedName>
</protein>
<dbReference type="OrthoDB" id="491589at2"/>
<dbReference type="EMBL" id="FOJN01000018">
    <property type="protein sequence ID" value="SFA61636.1"/>
    <property type="molecule type" value="Genomic_DNA"/>
</dbReference>
<sequence>MTFLSRWVSWTKARFMAEPRAANRAGQHRAPDAPDPVDPSSQPQPPLAFDTDAPLHPIHEVVSERLQTPNSGELGAALDAPLSSSHGGEVPAHSQPTAPPSSNAGETKYNEPVVDNDVPAWHKPGPAATEAITHGQYEGRVAVGDMGEMHRIVPRILPHLRGGHRPEAMVDSGFASEGLYVGAVSVRGPGHHQLGAPRQDHYAIGTEGDWFIGVVADGVSEGALSHLGAERAAFAAMTEIRSRIRGPGLGAQDWPAISEACRVAVRATALQLVGRHIVDADGAPVAPETVSDRTLATHVATTCDVVVCELRADSAGNRTFTRATICGDGSAYLLSPQDGWQRIGAGKSNELGEIDNSLTPLPLDPGPPRVTVAALAAGQALVLCTDGFGDLIETGSRPVGRYLFERWSRPLDAAGLLQSASFLNKNADDDRTAVILWAQ</sequence>
<dbReference type="Pfam" id="PF13672">
    <property type="entry name" value="PP2C_2"/>
    <property type="match status" value="1"/>
</dbReference>
<feature type="domain" description="PPM-type phosphatase" evidence="2">
    <location>
        <begin position="187"/>
        <end position="413"/>
    </location>
</feature>
<dbReference type="SUPFAM" id="SSF81606">
    <property type="entry name" value="PP2C-like"/>
    <property type="match status" value="1"/>
</dbReference>
<dbReference type="AlphaFoldDB" id="A0A1I0UEE8"/>
<feature type="compositionally biased region" description="Pro residues" evidence="1">
    <location>
        <begin position="33"/>
        <end position="46"/>
    </location>
</feature>
<dbReference type="Proteomes" id="UP000182054">
    <property type="component" value="Unassembled WGS sequence"/>
</dbReference>
<dbReference type="InterPro" id="IPR036457">
    <property type="entry name" value="PPM-type-like_dom_sf"/>
</dbReference>
<dbReference type="InterPro" id="IPR001932">
    <property type="entry name" value="PPM-type_phosphatase-like_dom"/>
</dbReference>
<name>A0A1I0UEE8_9NOCA</name>
<feature type="region of interest" description="Disordered" evidence="1">
    <location>
        <begin position="19"/>
        <end position="52"/>
    </location>
</feature>
<feature type="region of interest" description="Disordered" evidence="1">
    <location>
        <begin position="71"/>
        <end position="111"/>
    </location>
</feature>
<accession>A0A1I0UEE8</accession>
<organism evidence="3 4">
    <name type="scientific">Rhodococcoides kroppenstedtii</name>
    <dbReference type="NCBI Taxonomy" id="293050"/>
    <lineage>
        <taxon>Bacteria</taxon>
        <taxon>Bacillati</taxon>
        <taxon>Actinomycetota</taxon>
        <taxon>Actinomycetes</taxon>
        <taxon>Mycobacteriales</taxon>
        <taxon>Nocardiaceae</taxon>
        <taxon>Rhodococcoides</taxon>
    </lineage>
</organism>
<evidence type="ECO:0000313" key="3">
    <source>
        <dbReference type="EMBL" id="SFA61636.1"/>
    </source>
</evidence>
<evidence type="ECO:0000256" key="1">
    <source>
        <dbReference type="SAM" id="MobiDB-lite"/>
    </source>
</evidence>
<evidence type="ECO:0000259" key="2">
    <source>
        <dbReference type="Pfam" id="PF13672"/>
    </source>
</evidence>
<feature type="compositionally biased region" description="Polar residues" evidence="1">
    <location>
        <begin position="94"/>
        <end position="105"/>
    </location>
</feature>
<evidence type="ECO:0000313" key="4">
    <source>
        <dbReference type="Proteomes" id="UP000182054"/>
    </source>
</evidence>
<reference evidence="3 4" key="1">
    <citation type="submission" date="2016-10" db="EMBL/GenBank/DDBJ databases">
        <authorList>
            <person name="de Groot N.N."/>
        </authorList>
    </citation>
    <scope>NUCLEOTIDE SEQUENCE [LARGE SCALE GENOMIC DNA]</scope>
    <source>
        <strain evidence="3 4">DSM 44908</strain>
    </source>
</reference>
<gene>
    <name evidence="3" type="ORF">SAMN05444374_11855</name>
</gene>
<proteinExistence type="predicted"/>